<comment type="caution">
    <text evidence="2">The sequence shown here is derived from an EMBL/GenBank/DDBJ whole genome shotgun (WGS) entry which is preliminary data.</text>
</comment>
<dbReference type="RefSeq" id="WP_220477669.1">
    <property type="nucleotide sequence ID" value="NZ_JACJIS010000003.1"/>
</dbReference>
<dbReference type="EMBL" id="JACJIS010000003">
    <property type="protein sequence ID" value="MBA9074817.1"/>
    <property type="molecule type" value="Genomic_DNA"/>
</dbReference>
<reference evidence="2 3" key="1">
    <citation type="submission" date="2020-08" db="EMBL/GenBank/DDBJ databases">
        <title>Genomic Encyclopedia of Type Strains, Phase IV (KMG-IV): sequencing the most valuable type-strain genomes for metagenomic binning, comparative biology and taxonomic classification.</title>
        <authorList>
            <person name="Goeker M."/>
        </authorList>
    </citation>
    <scope>NUCLEOTIDE SEQUENCE [LARGE SCALE GENOMIC DNA]</scope>
    <source>
        <strain evidence="2 3">DSM 100397</strain>
    </source>
</reference>
<evidence type="ECO:0000313" key="2">
    <source>
        <dbReference type="EMBL" id="MBA9074817.1"/>
    </source>
</evidence>
<gene>
    <name evidence="2" type="ORF">GGR22_002990</name>
</gene>
<dbReference type="Proteomes" id="UP000555003">
    <property type="component" value="Unassembled WGS sequence"/>
</dbReference>
<name>A0ABR6DSY2_9FLAO</name>
<dbReference type="InterPro" id="IPR014944">
    <property type="entry name" value="Toxin_SymE-like"/>
</dbReference>
<keyword evidence="3" id="KW-1185">Reference proteome</keyword>
<evidence type="ECO:0000313" key="3">
    <source>
        <dbReference type="Proteomes" id="UP000555003"/>
    </source>
</evidence>
<evidence type="ECO:0000259" key="1">
    <source>
        <dbReference type="Pfam" id="PF08845"/>
    </source>
</evidence>
<organism evidence="2 3">
    <name type="scientific">Flavobacterium gossypii</name>
    <dbReference type="NCBI Taxonomy" id="1646119"/>
    <lineage>
        <taxon>Bacteria</taxon>
        <taxon>Pseudomonadati</taxon>
        <taxon>Bacteroidota</taxon>
        <taxon>Flavobacteriia</taxon>
        <taxon>Flavobacteriales</taxon>
        <taxon>Flavobacteriaceae</taxon>
        <taxon>Flavobacterium</taxon>
    </lineage>
</organism>
<accession>A0ABR6DSY2</accession>
<dbReference type="Pfam" id="PF08845">
    <property type="entry name" value="SymE_toxin"/>
    <property type="match status" value="1"/>
</dbReference>
<proteinExistence type="predicted"/>
<protein>
    <submittedName>
        <fullName evidence="2">Toxic protein SymE</fullName>
    </submittedName>
</protein>
<feature type="domain" description="Toxin SymE-like" evidence="1">
    <location>
        <begin position="42"/>
        <end position="74"/>
    </location>
</feature>
<sequence>MENSKPNRNTNKKMQERRLKVFAKSFPRGVRYSMLAYLVWFPEIRIQGKWVQECGFNIDDNVTVTVKKNMIVIKKADSL</sequence>